<reference evidence="3 4" key="1">
    <citation type="submission" date="2014-06" db="EMBL/GenBank/DDBJ databases">
        <authorList>
            <person name="Swart Estienne"/>
        </authorList>
    </citation>
    <scope>NUCLEOTIDE SEQUENCE [LARGE SCALE GENOMIC DNA]</scope>
    <source>
        <strain evidence="3 4">130c</strain>
    </source>
</reference>
<dbReference type="Gene3D" id="3.30.450.40">
    <property type="match status" value="1"/>
</dbReference>
<dbReference type="OrthoDB" id="6017640at2759"/>
<dbReference type="EMBL" id="CCKQ01014352">
    <property type="protein sequence ID" value="CDW86108.1"/>
    <property type="molecule type" value="Genomic_DNA"/>
</dbReference>
<feature type="coiled-coil region" evidence="1">
    <location>
        <begin position="133"/>
        <end position="167"/>
    </location>
</feature>
<evidence type="ECO:0000256" key="2">
    <source>
        <dbReference type="SAM" id="MobiDB-lite"/>
    </source>
</evidence>
<dbReference type="InterPro" id="IPR029016">
    <property type="entry name" value="GAF-like_dom_sf"/>
</dbReference>
<proteinExistence type="predicted"/>
<keyword evidence="4" id="KW-1185">Reference proteome</keyword>
<feature type="region of interest" description="Disordered" evidence="2">
    <location>
        <begin position="1"/>
        <end position="23"/>
    </location>
</feature>
<evidence type="ECO:0000256" key="1">
    <source>
        <dbReference type="SAM" id="Coils"/>
    </source>
</evidence>
<gene>
    <name evidence="3" type="primary">Contig19526.g20700</name>
    <name evidence="3" type="ORF">STYLEM_15199</name>
</gene>
<accession>A0A078AZ67</accession>
<name>A0A078AZ67_STYLE</name>
<dbReference type="InParanoid" id="A0A078AZ67"/>
<evidence type="ECO:0000313" key="3">
    <source>
        <dbReference type="EMBL" id="CDW86108.1"/>
    </source>
</evidence>
<keyword evidence="1" id="KW-0175">Coiled coil</keyword>
<evidence type="ECO:0008006" key="5">
    <source>
        <dbReference type="Google" id="ProtNLM"/>
    </source>
</evidence>
<organism evidence="3 4">
    <name type="scientific">Stylonychia lemnae</name>
    <name type="common">Ciliate</name>
    <dbReference type="NCBI Taxonomy" id="5949"/>
    <lineage>
        <taxon>Eukaryota</taxon>
        <taxon>Sar</taxon>
        <taxon>Alveolata</taxon>
        <taxon>Ciliophora</taxon>
        <taxon>Intramacronucleata</taxon>
        <taxon>Spirotrichea</taxon>
        <taxon>Stichotrichia</taxon>
        <taxon>Sporadotrichida</taxon>
        <taxon>Oxytrichidae</taxon>
        <taxon>Stylonychinae</taxon>
        <taxon>Stylonychia</taxon>
    </lineage>
</organism>
<dbReference type="SUPFAM" id="SSF55781">
    <property type="entry name" value="GAF domain-like"/>
    <property type="match status" value="1"/>
</dbReference>
<sequence>MNRMDLRSRQNKHLNQKEDKLNGSYSTNHTFMQQNSLLPAQQSKVIGMNNKPSKEVIVKLQLNSEIPMTSNKFKISNNNTQITVKNSLIQSQSNSQEDGDIGTPKSKKSNNNYSIHTNVNATMVHRNQLMRREVQYKDTITRQQNEILELQEEVDKLKSYLRNILDNNDVTLFNKNSSPHSRSTNVMMEGKADHIHSIYQDLYITDLKVEVEQNSKDMQYYRQKLQEKEIQNSMLIKEIKDMKRIIDNYRRIFEKREKATKIQSQQQQLYNTSYSNYNNSNKMFDQELQTFRDQFQQSPSRIGRKRDAIITLINSNNNIKDQSNDPAVEYQAVNLQSLDQNQLELKMQQSSLETKSVQMNQADKDSLYHSIRQILKSSSVRGLFKNTYNVIKKQLGCSNIYFLLMSFELINQAKKDKLQIQTIRVEQYNLELLLLNIQKDNFHLKFNEIKQAFRGIMKDKLCIHSFHKLSNMSEYDLIMQLEHDQGQNSMRFTIEDRQFLSIVGNLFSNVYERLKNLVSAKESLMRSYQFLDTFKVLLAERNHTLLYYNIEKIFPSLFNYEYVGVLFRDEKKNDLYALRIDDPTNPKILEENMLRFPMTIGFTGRAISKRKVLISLQGEKGSENFSSEIDNFLNVPRIRNMMVGPIEDMNGEIRGVIQFINKKDKPSIDASDEIELKTIIPALGEMIKTADETLKIINISAGLSQSLGQINQTIYERTEIVQAKSMPMISGSIKYMSDLITILVHGKKEAVFSDNQMMHEVFRGIRNKMLAQNKNSARNNNINIVDESNN</sequence>
<evidence type="ECO:0000313" key="4">
    <source>
        <dbReference type="Proteomes" id="UP000039865"/>
    </source>
</evidence>
<feature type="region of interest" description="Disordered" evidence="2">
    <location>
        <begin position="89"/>
        <end position="114"/>
    </location>
</feature>
<dbReference type="Proteomes" id="UP000039865">
    <property type="component" value="Unassembled WGS sequence"/>
</dbReference>
<protein>
    <recommendedName>
        <fullName evidence="5">GAF domain-containing protein</fullName>
    </recommendedName>
</protein>
<dbReference type="AlphaFoldDB" id="A0A078AZ67"/>